<feature type="coiled-coil region" evidence="1">
    <location>
        <begin position="127"/>
        <end position="154"/>
    </location>
</feature>
<dbReference type="Proteomes" id="UP000663879">
    <property type="component" value="Unassembled WGS sequence"/>
</dbReference>
<evidence type="ECO:0000256" key="1">
    <source>
        <dbReference type="SAM" id="Coils"/>
    </source>
</evidence>
<sequence length="232" mass="27062">METSPILGLNNLLKSCDLNLESNLDMIKILIENYLGKNVYKNKSKLNLVVNGTNQMIIDIDSLLKLIPQFSNLIQIDWEKFLKKISNTNECIRLMEKVVVCLMSKKNADNLEQLRMIKQNLDNFKNFEIYFEHKENLENQIEEVEQDEEVRNSLVELGTSIKSFQDISNTLVEKLSNFKLSTPFEATTTTAQKANLCLMEIYDKKIICKINYSTLEKINQTKLLFKYEFKLE</sequence>
<comment type="caution">
    <text evidence="2">The sequence shown here is derived from an EMBL/GenBank/DDBJ whole genome shotgun (WGS) entry which is preliminary data.</text>
</comment>
<evidence type="ECO:0000313" key="2">
    <source>
        <dbReference type="EMBL" id="CAF0844531.1"/>
    </source>
</evidence>
<name>A0A813W060_9BILA</name>
<gene>
    <name evidence="2" type="ORF">OXX778_LOCUS8630</name>
</gene>
<dbReference type="AlphaFoldDB" id="A0A813W060"/>
<keyword evidence="3" id="KW-1185">Reference proteome</keyword>
<evidence type="ECO:0000313" key="3">
    <source>
        <dbReference type="Proteomes" id="UP000663879"/>
    </source>
</evidence>
<accession>A0A813W060</accession>
<dbReference type="EMBL" id="CAJNOC010001205">
    <property type="protein sequence ID" value="CAF0844531.1"/>
    <property type="molecule type" value="Genomic_DNA"/>
</dbReference>
<organism evidence="2 3">
    <name type="scientific">Brachionus calyciflorus</name>
    <dbReference type="NCBI Taxonomy" id="104777"/>
    <lineage>
        <taxon>Eukaryota</taxon>
        <taxon>Metazoa</taxon>
        <taxon>Spiralia</taxon>
        <taxon>Gnathifera</taxon>
        <taxon>Rotifera</taxon>
        <taxon>Eurotatoria</taxon>
        <taxon>Monogononta</taxon>
        <taxon>Pseudotrocha</taxon>
        <taxon>Ploima</taxon>
        <taxon>Brachionidae</taxon>
        <taxon>Brachionus</taxon>
    </lineage>
</organism>
<protein>
    <submittedName>
        <fullName evidence="2">Uncharacterized protein</fullName>
    </submittedName>
</protein>
<keyword evidence="1" id="KW-0175">Coiled coil</keyword>
<reference evidence="2" key="1">
    <citation type="submission" date="2021-02" db="EMBL/GenBank/DDBJ databases">
        <authorList>
            <person name="Nowell W R."/>
        </authorList>
    </citation>
    <scope>NUCLEOTIDE SEQUENCE</scope>
    <source>
        <strain evidence="2">Ploen Becks lab</strain>
    </source>
</reference>
<proteinExistence type="predicted"/>